<dbReference type="STRING" id="1121391.SAMN02745206_00880"/>
<keyword evidence="4 7" id="KW-0812">Transmembrane</keyword>
<dbReference type="Proteomes" id="UP000184076">
    <property type="component" value="Unassembled WGS sequence"/>
</dbReference>
<keyword evidence="12" id="KW-1185">Reference proteome</keyword>
<evidence type="ECO:0000256" key="2">
    <source>
        <dbReference type="ARBA" id="ARBA00009033"/>
    </source>
</evidence>
<dbReference type="InterPro" id="IPR008276">
    <property type="entry name" value="C_nuclsd_transpt"/>
</dbReference>
<comment type="similarity">
    <text evidence="2">Belongs to the concentrative nucleoside transporter (CNT) (TC 2.A.41) family.</text>
</comment>
<feature type="transmembrane region" description="Helical" evidence="7">
    <location>
        <begin position="331"/>
        <end position="350"/>
    </location>
</feature>
<comment type="subcellular location">
    <subcellularLocation>
        <location evidence="1">Cell membrane</location>
        <topology evidence="1">Multi-pass membrane protein</topology>
    </subcellularLocation>
</comment>
<accession>A0A1M4WIX1</accession>
<dbReference type="RefSeq" id="WP_073037325.1">
    <property type="nucleotide sequence ID" value="NZ_FQVB01000007.1"/>
</dbReference>
<dbReference type="GO" id="GO:0005337">
    <property type="term" value="F:nucleoside transmembrane transporter activity"/>
    <property type="evidence" value="ECO:0007669"/>
    <property type="project" value="InterPro"/>
</dbReference>
<dbReference type="PANTHER" id="PTHR10590">
    <property type="entry name" value="SODIUM/NUCLEOSIDE COTRANSPORTER"/>
    <property type="match status" value="1"/>
</dbReference>
<evidence type="ECO:0000256" key="3">
    <source>
        <dbReference type="ARBA" id="ARBA00022475"/>
    </source>
</evidence>
<evidence type="ECO:0000256" key="1">
    <source>
        <dbReference type="ARBA" id="ARBA00004651"/>
    </source>
</evidence>
<feature type="transmembrane region" description="Helical" evidence="7">
    <location>
        <begin position="29"/>
        <end position="47"/>
    </location>
</feature>
<dbReference type="AlphaFoldDB" id="A0A1M4WIX1"/>
<dbReference type="Pfam" id="PF01773">
    <property type="entry name" value="Nucleos_tra2_N"/>
    <property type="match status" value="1"/>
</dbReference>
<evidence type="ECO:0000259" key="9">
    <source>
        <dbReference type="Pfam" id="PF07662"/>
    </source>
</evidence>
<feature type="transmembrane region" description="Helical" evidence="7">
    <location>
        <begin position="140"/>
        <end position="163"/>
    </location>
</feature>
<dbReference type="EMBL" id="FQVB01000007">
    <property type="protein sequence ID" value="SHE81145.1"/>
    <property type="molecule type" value="Genomic_DNA"/>
</dbReference>
<dbReference type="PANTHER" id="PTHR10590:SF4">
    <property type="entry name" value="SOLUTE CARRIER FAMILY 28 MEMBER 3"/>
    <property type="match status" value="1"/>
</dbReference>
<dbReference type="GO" id="GO:0005886">
    <property type="term" value="C:plasma membrane"/>
    <property type="evidence" value="ECO:0007669"/>
    <property type="project" value="UniProtKB-SubCell"/>
</dbReference>
<feature type="transmembrane region" description="Helical" evidence="7">
    <location>
        <begin position="300"/>
        <end position="319"/>
    </location>
</feature>
<feature type="domain" description="Concentrative nucleoside transporter N-terminal" evidence="8">
    <location>
        <begin position="8"/>
        <end position="81"/>
    </location>
</feature>
<keyword evidence="6 7" id="KW-0472">Membrane</keyword>
<reference evidence="12" key="1">
    <citation type="submission" date="2016-11" db="EMBL/GenBank/DDBJ databases">
        <authorList>
            <person name="Varghese N."/>
            <person name="Submissions S."/>
        </authorList>
    </citation>
    <scope>NUCLEOTIDE SEQUENCE [LARGE SCALE GENOMIC DNA]</scope>
    <source>
        <strain evidence="12">DSM 9756</strain>
    </source>
</reference>
<proteinExistence type="inferred from homology"/>
<dbReference type="GO" id="GO:0015293">
    <property type="term" value="F:symporter activity"/>
    <property type="evidence" value="ECO:0007669"/>
    <property type="project" value="TreeGrafter"/>
</dbReference>
<evidence type="ECO:0000256" key="5">
    <source>
        <dbReference type="ARBA" id="ARBA00022989"/>
    </source>
</evidence>
<dbReference type="Pfam" id="PF07670">
    <property type="entry name" value="Gate"/>
    <property type="match status" value="1"/>
</dbReference>
<dbReference type="InterPro" id="IPR011642">
    <property type="entry name" value="Gate_dom"/>
</dbReference>
<sequence length="414" mass="43679">MLQLQSALGLVMLVFLAWGFSENRRRLAWREVAGGIVLQVALAFILLKMPGARLVFAWLNQAVQALSAATEAGTGFVFGYLGGGDPPFQVRPGASTYILAFRGLPLVLVMSALSALLYHWGIIPRVVRALAWMLKRATGISGVEALGTAANIFVGMVEAPVLVRPYLERVSRSELFTIMAAGMATIAGTVMVLYASILEPVIPGVMGHLLVASIISAPAAVTVSKLMVPPVEEGVEGSLALEREARSAMDAVTQGTLAGLSLLLNIIAMLIVFVALVHLANMILGWVPSWGGEPWTVQRLLGLIMAPVTWLMGVPWSEAHTAGSLMGVKTILNEFLAYLQMAALPADALSPRSRLILTYALCGFANMGSLGIMIGGLGAMAPARRPEIVELGVRSIVAGTLATCMTGAVIGLLV</sequence>
<protein>
    <submittedName>
        <fullName evidence="11">Concentrative nucleoside transporter, CNT family</fullName>
    </submittedName>
</protein>
<evidence type="ECO:0000313" key="12">
    <source>
        <dbReference type="Proteomes" id="UP000184076"/>
    </source>
</evidence>
<feature type="transmembrane region" description="Helical" evidence="7">
    <location>
        <begin position="356"/>
        <end position="379"/>
    </location>
</feature>
<feature type="transmembrane region" description="Helical" evidence="7">
    <location>
        <begin position="256"/>
        <end position="280"/>
    </location>
</feature>
<dbReference type="InterPro" id="IPR002668">
    <property type="entry name" value="CNT_N_dom"/>
</dbReference>
<keyword evidence="3" id="KW-1003">Cell membrane</keyword>
<evidence type="ECO:0000259" key="10">
    <source>
        <dbReference type="Pfam" id="PF07670"/>
    </source>
</evidence>
<feature type="transmembrane region" description="Helical" evidence="7">
    <location>
        <begin position="175"/>
        <end position="195"/>
    </location>
</feature>
<evidence type="ECO:0000259" key="8">
    <source>
        <dbReference type="Pfam" id="PF01773"/>
    </source>
</evidence>
<evidence type="ECO:0000256" key="7">
    <source>
        <dbReference type="SAM" id="Phobius"/>
    </source>
</evidence>
<feature type="transmembrane region" description="Helical" evidence="7">
    <location>
        <begin position="99"/>
        <end position="120"/>
    </location>
</feature>
<feature type="domain" description="Concentrative nucleoside transporter C-terminal" evidence="9">
    <location>
        <begin position="208"/>
        <end position="411"/>
    </location>
</feature>
<feature type="transmembrane region" description="Helical" evidence="7">
    <location>
        <begin position="391"/>
        <end position="413"/>
    </location>
</feature>
<dbReference type="Pfam" id="PF07662">
    <property type="entry name" value="Nucleos_tra2_C"/>
    <property type="match status" value="1"/>
</dbReference>
<feature type="domain" description="Nucleoside transporter/FeoB GTPase Gate" evidence="10">
    <location>
        <begin position="103"/>
        <end position="199"/>
    </location>
</feature>
<name>A0A1M4WIX1_9BACT</name>
<evidence type="ECO:0000256" key="6">
    <source>
        <dbReference type="ARBA" id="ARBA00023136"/>
    </source>
</evidence>
<dbReference type="OrthoDB" id="9766455at2"/>
<evidence type="ECO:0000313" key="11">
    <source>
        <dbReference type="EMBL" id="SHE81145.1"/>
    </source>
</evidence>
<dbReference type="InterPro" id="IPR011657">
    <property type="entry name" value="CNT_C_dom"/>
</dbReference>
<keyword evidence="5 7" id="KW-1133">Transmembrane helix</keyword>
<gene>
    <name evidence="11" type="ORF">SAMN02745206_00880</name>
</gene>
<evidence type="ECO:0000256" key="4">
    <source>
        <dbReference type="ARBA" id="ARBA00022692"/>
    </source>
</evidence>
<organism evidence="11 12">
    <name type="scientific">Desulfacinum infernum DSM 9756</name>
    <dbReference type="NCBI Taxonomy" id="1121391"/>
    <lineage>
        <taxon>Bacteria</taxon>
        <taxon>Pseudomonadati</taxon>
        <taxon>Thermodesulfobacteriota</taxon>
        <taxon>Syntrophobacteria</taxon>
        <taxon>Syntrophobacterales</taxon>
        <taxon>Syntrophobacteraceae</taxon>
        <taxon>Desulfacinum</taxon>
    </lineage>
</organism>